<evidence type="ECO:0000313" key="3">
    <source>
        <dbReference type="Proteomes" id="UP000236291"/>
    </source>
</evidence>
<dbReference type="EMBL" id="ASHM01216571">
    <property type="protein sequence ID" value="PNX67812.1"/>
    <property type="molecule type" value="Genomic_DNA"/>
</dbReference>
<gene>
    <name evidence="2" type="ORF">L195_g063692</name>
</gene>
<proteinExistence type="predicted"/>
<evidence type="ECO:0000313" key="2">
    <source>
        <dbReference type="EMBL" id="PNX67812.1"/>
    </source>
</evidence>
<protein>
    <submittedName>
        <fullName evidence="2">Uncharacterized protein</fullName>
    </submittedName>
</protein>
<name>A0A2K3KNI4_TRIPR</name>
<accession>A0A2K3KNI4</accession>
<reference evidence="2 3" key="1">
    <citation type="journal article" date="2014" name="Am. J. Bot.">
        <title>Genome assembly and annotation for red clover (Trifolium pratense; Fabaceae).</title>
        <authorList>
            <person name="Istvanek J."/>
            <person name="Jaros M."/>
            <person name="Krenek A."/>
            <person name="Repkova J."/>
        </authorList>
    </citation>
    <scope>NUCLEOTIDE SEQUENCE [LARGE SCALE GENOMIC DNA]</scope>
    <source>
        <strain evidence="3">cv. Tatra</strain>
        <tissue evidence="2">Young leaves</tissue>
    </source>
</reference>
<feature type="non-terminal residue" evidence="2">
    <location>
        <position position="78"/>
    </location>
</feature>
<reference evidence="2 3" key="2">
    <citation type="journal article" date="2017" name="Front. Plant Sci.">
        <title>Gene Classification and Mining of Molecular Markers Useful in Red Clover (Trifolium pratense) Breeding.</title>
        <authorList>
            <person name="Istvanek J."/>
            <person name="Dluhosova J."/>
            <person name="Dluhos P."/>
            <person name="Patkova L."/>
            <person name="Nedelnik J."/>
            <person name="Repkova J."/>
        </authorList>
    </citation>
    <scope>NUCLEOTIDE SEQUENCE [LARGE SCALE GENOMIC DNA]</scope>
    <source>
        <strain evidence="3">cv. Tatra</strain>
        <tissue evidence="2">Young leaves</tissue>
    </source>
</reference>
<evidence type="ECO:0000256" key="1">
    <source>
        <dbReference type="SAM" id="Coils"/>
    </source>
</evidence>
<sequence length="78" mass="8835">VDSKLFKSLEDQRIENERLAETAARLAKEIPELNQEDAPDADILMIDYPEDGEPSSEKGKAPLVEDQLQILQEALREQ</sequence>
<dbReference type="AlphaFoldDB" id="A0A2K3KNI4"/>
<organism evidence="2 3">
    <name type="scientific">Trifolium pratense</name>
    <name type="common">Red clover</name>
    <dbReference type="NCBI Taxonomy" id="57577"/>
    <lineage>
        <taxon>Eukaryota</taxon>
        <taxon>Viridiplantae</taxon>
        <taxon>Streptophyta</taxon>
        <taxon>Embryophyta</taxon>
        <taxon>Tracheophyta</taxon>
        <taxon>Spermatophyta</taxon>
        <taxon>Magnoliopsida</taxon>
        <taxon>eudicotyledons</taxon>
        <taxon>Gunneridae</taxon>
        <taxon>Pentapetalae</taxon>
        <taxon>rosids</taxon>
        <taxon>fabids</taxon>
        <taxon>Fabales</taxon>
        <taxon>Fabaceae</taxon>
        <taxon>Papilionoideae</taxon>
        <taxon>50 kb inversion clade</taxon>
        <taxon>NPAAA clade</taxon>
        <taxon>Hologalegina</taxon>
        <taxon>IRL clade</taxon>
        <taxon>Trifolieae</taxon>
        <taxon>Trifolium</taxon>
    </lineage>
</organism>
<feature type="non-terminal residue" evidence="2">
    <location>
        <position position="1"/>
    </location>
</feature>
<comment type="caution">
    <text evidence="2">The sequence shown here is derived from an EMBL/GenBank/DDBJ whole genome shotgun (WGS) entry which is preliminary data.</text>
</comment>
<dbReference type="Proteomes" id="UP000236291">
    <property type="component" value="Unassembled WGS sequence"/>
</dbReference>
<keyword evidence="1" id="KW-0175">Coiled coil</keyword>
<feature type="coiled-coil region" evidence="1">
    <location>
        <begin position="9"/>
        <end position="36"/>
    </location>
</feature>